<feature type="compositionally biased region" description="Basic and acidic residues" evidence="1">
    <location>
        <begin position="522"/>
        <end position="533"/>
    </location>
</feature>
<evidence type="ECO:0000313" key="4">
    <source>
        <dbReference type="Proteomes" id="UP001302745"/>
    </source>
</evidence>
<dbReference type="EMBL" id="MU856997">
    <property type="protein sequence ID" value="KAK4151862.1"/>
    <property type="molecule type" value="Genomic_DNA"/>
</dbReference>
<feature type="compositionally biased region" description="Acidic residues" evidence="1">
    <location>
        <begin position="330"/>
        <end position="340"/>
    </location>
</feature>
<feature type="compositionally biased region" description="Low complexity" evidence="1">
    <location>
        <begin position="1420"/>
        <end position="1432"/>
    </location>
</feature>
<feature type="region of interest" description="Disordered" evidence="1">
    <location>
        <begin position="701"/>
        <end position="788"/>
    </location>
</feature>
<feature type="compositionally biased region" description="Basic and acidic residues" evidence="1">
    <location>
        <begin position="1455"/>
        <end position="1468"/>
    </location>
</feature>
<feature type="region of interest" description="Disordered" evidence="1">
    <location>
        <begin position="318"/>
        <end position="346"/>
    </location>
</feature>
<feature type="compositionally biased region" description="Acidic residues" evidence="1">
    <location>
        <begin position="494"/>
        <end position="504"/>
    </location>
</feature>
<feature type="region of interest" description="Disordered" evidence="1">
    <location>
        <begin position="182"/>
        <end position="259"/>
    </location>
</feature>
<feature type="region of interest" description="Disordered" evidence="1">
    <location>
        <begin position="828"/>
        <end position="924"/>
    </location>
</feature>
<feature type="region of interest" description="Disordered" evidence="1">
    <location>
        <begin position="1236"/>
        <end position="1523"/>
    </location>
</feature>
<evidence type="ECO:0000313" key="3">
    <source>
        <dbReference type="EMBL" id="KAK4151862.1"/>
    </source>
</evidence>
<feature type="compositionally biased region" description="Low complexity" evidence="1">
    <location>
        <begin position="550"/>
        <end position="559"/>
    </location>
</feature>
<proteinExistence type="predicted"/>
<dbReference type="InterPro" id="IPR055781">
    <property type="entry name" value="DUF7357"/>
</dbReference>
<evidence type="ECO:0000256" key="1">
    <source>
        <dbReference type="SAM" id="MobiDB-lite"/>
    </source>
</evidence>
<feature type="compositionally biased region" description="Polar residues" evidence="1">
    <location>
        <begin position="720"/>
        <end position="738"/>
    </location>
</feature>
<organism evidence="3 4">
    <name type="scientific">Chaetomidium leptoderma</name>
    <dbReference type="NCBI Taxonomy" id="669021"/>
    <lineage>
        <taxon>Eukaryota</taxon>
        <taxon>Fungi</taxon>
        <taxon>Dikarya</taxon>
        <taxon>Ascomycota</taxon>
        <taxon>Pezizomycotina</taxon>
        <taxon>Sordariomycetes</taxon>
        <taxon>Sordariomycetidae</taxon>
        <taxon>Sordariales</taxon>
        <taxon>Chaetomiaceae</taxon>
        <taxon>Chaetomidium</taxon>
    </lineage>
</organism>
<sequence length="1538" mass="166544">MGDSNSLRLRLVVRRHALPEVRVVFAVQLDTDPTIAKLLEQVNEIIPLESNDWGLEDYAVELRDSSGHGFDCLHFQQVSVILKNDEEIFIRPLDTGDRRKRRLSGRVQISSGGKHLIDGVAFGRPRLRTPRDRPPVDIPPLKRRRITYEAEEDEDDEPRLLLTEHGEDERADRVRAHARFDHAEGGASEGDDEDADDDFVDEDTDEGEGDLGPDDDLGDSDLEDELRDLQAENEQPEDGAFMEPAVLDEIPQRSAPGEATALDLETLDKISALRTAFPTVQADACEKALASHGGNTESAYFQLQTQHWPLTSIDAVLKSTNPSEPRTTAADDDVPDDSEAESVASMVKHYDQHGFPSGSILTGTASAQIVDAMRKSGLPVKPPVHTKFDDDVEVHAEEAAPRSASEKGESPSDDERGSDDDRDSDDRRDSDDDSESDSGPEIASSKIPKASGGAGLSGIRGLFVSDNSNSESESESESGNESDSSSEAESSVSDGDDDSDDSSDSNDGNDLRDGASDSADGDSDHDSDIHGSDHSSSSSGESDESDSPSDDGSSNGSGDDALESRSAEKETIAAMPPSAPPGKSVLRPPSESTCRETECSCRETEFVSAETPKPVPPGQGKLATQKRNARRRAARMAQNAAARGALSSPAGGVEALPIAESQDLAQSIAAKKAALLQSLNMVKEALSQQVRDVASIAKGDESALSQAPPADKSVPDVSCGPTQEQAIVDSTETSPQRKSQLDVDAGRPVGFGPPGLINNPQQLVDHRVPDSDNSQRRQFEDESAMQEDPEAWRDMIVYRAVECCQDGVELSEPPFPFVQRWDPQQQYFAGDKNKRGGRSKRKQRNQEEFLDEGSRSSAKRRRYGEDSLGFDADDGHEEAYTNYDDTTGFEDTVLNYDDEPQETQEQPQQTPTQNADDEDDLPPLPIDVSTLPTLNPGAATAGMILTWKQWLLSKATNWQPQVLSLTGTVVDVLNDTITVCLAKRDWNLDRNEKVYDDDGNRVYDKFELPGMDDEGDEASEQGYRAMDLADMIEPRILQSGPEVVEPTPPEKQPSNSGQGDAGRDAAQHGGLEPFDNRVSATPDNAVVEKKGVGCQQMDIDTHCGDGQSIIPETPIDQEVVDTSISEDRRHEISLLINDAGFRKDVDPCVTDMTDNACLDLSSPSRQLEEMTHDATIGPFEVSEIQGHSSLVLPSQTTSNNVDSQPILLEPFHGFSDAISEPHDGRRVAYPRLELPTSETGSLHSGRQVDPDFSIELGDDSFQPDLDDPATVSRSTLGRHSDDERKPAIEKLEDDSDAGSKSDSTDSSFPSLSEVWISASTNGSKSPGKRAVMSAVKARKPDVAPDLEYEEAMRRLDSSDNISEDDNTEHLSTLAQKLVDKPIEKPTPKKPLARKNGALKSSAAPRVKLERASPVPARAVRGSSSRTLGASSSPFVVPEGSQVVSLVSSSPEPELEEHYAEDSVDETYKEPTGSMPTGAGWVKKSRARRGVSMPASPAARDATPKSGSSSQSKPITDKRSTAALGSLLRARKKVLSNMF</sequence>
<reference evidence="3" key="1">
    <citation type="journal article" date="2023" name="Mol. Phylogenet. Evol.">
        <title>Genome-scale phylogeny and comparative genomics of the fungal order Sordariales.</title>
        <authorList>
            <person name="Hensen N."/>
            <person name="Bonometti L."/>
            <person name="Westerberg I."/>
            <person name="Brannstrom I.O."/>
            <person name="Guillou S."/>
            <person name="Cros-Aarteil S."/>
            <person name="Calhoun S."/>
            <person name="Haridas S."/>
            <person name="Kuo A."/>
            <person name="Mondo S."/>
            <person name="Pangilinan J."/>
            <person name="Riley R."/>
            <person name="LaButti K."/>
            <person name="Andreopoulos B."/>
            <person name="Lipzen A."/>
            <person name="Chen C."/>
            <person name="Yan M."/>
            <person name="Daum C."/>
            <person name="Ng V."/>
            <person name="Clum A."/>
            <person name="Steindorff A."/>
            <person name="Ohm R.A."/>
            <person name="Martin F."/>
            <person name="Silar P."/>
            <person name="Natvig D.O."/>
            <person name="Lalanne C."/>
            <person name="Gautier V."/>
            <person name="Ament-Velasquez S.L."/>
            <person name="Kruys A."/>
            <person name="Hutchinson M.I."/>
            <person name="Powell A.J."/>
            <person name="Barry K."/>
            <person name="Miller A.N."/>
            <person name="Grigoriev I.V."/>
            <person name="Debuchy R."/>
            <person name="Gladieux P."/>
            <person name="Hiltunen Thoren M."/>
            <person name="Johannesson H."/>
        </authorList>
    </citation>
    <scope>NUCLEOTIDE SEQUENCE</scope>
    <source>
        <strain evidence="3">CBS 538.74</strain>
    </source>
</reference>
<feature type="compositionally biased region" description="Basic and acidic residues" evidence="1">
    <location>
        <begin position="1377"/>
        <end position="1386"/>
    </location>
</feature>
<feature type="domain" description="DUF7357" evidence="2">
    <location>
        <begin position="7"/>
        <end position="140"/>
    </location>
</feature>
<feature type="compositionally biased region" description="Basic and acidic residues" evidence="1">
    <location>
        <begin position="386"/>
        <end position="415"/>
    </location>
</feature>
<gene>
    <name evidence="3" type="ORF">C8A00DRAFT_16788</name>
</gene>
<feature type="compositionally biased region" description="Low complexity" evidence="1">
    <location>
        <begin position="1442"/>
        <end position="1451"/>
    </location>
</feature>
<feature type="region of interest" description="Disordered" evidence="1">
    <location>
        <begin position="121"/>
        <end position="168"/>
    </location>
</feature>
<feature type="compositionally biased region" description="Polar residues" evidence="1">
    <location>
        <begin position="1504"/>
        <end position="1513"/>
    </location>
</feature>
<feature type="compositionally biased region" description="Basic and acidic residues" evidence="1">
    <location>
        <begin position="158"/>
        <end position="168"/>
    </location>
</feature>
<keyword evidence="4" id="KW-1185">Reference proteome</keyword>
<feature type="region of interest" description="Disordered" evidence="1">
    <location>
        <begin position="376"/>
        <end position="628"/>
    </location>
</feature>
<protein>
    <recommendedName>
        <fullName evidence="2">DUF7357 domain-containing protein</fullName>
    </recommendedName>
</protein>
<feature type="compositionally biased region" description="Low complexity" evidence="1">
    <location>
        <begin position="903"/>
        <end position="913"/>
    </location>
</feature>
<evidence type="ECO:0000259" key="2">
    <source>
        <dbReference type="Pfam" id="PF24054"/>
    </source>
</evidence>
<feature type="compositionally biased region" description="Acidic residues" evidence="1">
    <location>
        <begin position="472"/>
        <end position="486"/>
    </location>
</feature>
<reference evidence="3" key="2">
    <citation type="submission" date="2023-05" db="EMBL/GenBank/DDBJ databases">
        <authorList>
            <consortium name="Lawrence Berkeley National Laboratory"/>
            <person name="Steindorff A."/>
            <person name="Hensen N."/>
            <person name="Bonometti L."/>
            <person name="Westerberg I."/>
            <person name="Brannstrom I.O."/>
            <person name="Guillou S."/>
            <person name="Cros-Aarteil S."/>
            <person name="Calhoun S."/>
            <person name="Haridas S."/>
            <person name="Kuo A."/>
            <person name="Mondo S."/>
            <person name="Pangilinan J."/>
            <person name="Riley R."/>
            <person name="Labutti K."/>
            <person name="Andreopoulos B."/>
            <person name="Lipzen A."/>
            <person name="Chen C."/>
            <person name="Yanf M."/>
            <person name="Daum C."/>
            <person name="Ng V."/>
            <person name="Clum A."/>
            <person name="Ohm R."/>
            <person name="Martin F."/>
            <person name="Silar P."/>
            <person name="Natvig D."/>
            <person name="Lalanne C."/>
            <person name="Gautier V."/>
            <person name="Ament-Velasquez S.L."/>
            <person name="Kruys A."/>
            <person name="Hutchinson M.I."/>
            <person name="Powell A.J."/>
            <person name="Barry K."/>
            <person name="Miller A.N."/>
            <person name="Grigoriev I.V."/>
            <person name="Debuchy R."/>
            <person name="Gladieux P."/>
            <person name="Thoren M.H."/>
            <person name="Johannesson H."/>
        </authorList>
    </citation>
    <scope>NUCLEOTIDE SEQUENCE</scope>
    <source>
        <strain evidence="3">CBS 538.74</strain>
    </source>
</reference>
<accession>A0AAN6VHW6</accession>
<dbReference type="Proteomes" id="UP001302745">
    <property type="component" value="Unassembled WGS sequence"/>
</dbReference>
<comment type="caution">
    <text evidence="3">The sequence shown here is derived from an EMBL/GenBank/DDBJ whole genome shotgun (WGS) entry which is preliminary data.</text>
</comment>
<feature type="region of interest" description="Disordered" evidence="1">
    <location>
        <begin position="1041"/>
        <end position="1079"/>
    </location>
</feature>
<feature type="compositionally biased region" description="Basic and acidic residues" evidence="1">
    <location>
        <begin position="562"/>
        <end position="571"/>
    </location>
</feature>
<feature type="compositionally biased region" description="Acidic residues" evidence="1">
    <location>
        <begin position="189"/>
        <end position="226"/>
    </location>
</feature>
<feature type="compositionally biased region" description="Basic and acidic residues" evidence="1">
    <location>
        <begin position="593"/>
        <end position="605"/>
    </location>
</feature>
<dbReference type="Pfam" id="PF24054">
    <property type="entry name" value="DUF7357"/>
    <property type="match status" value="1"/>
</dbReference>
<name>A0AAN6VHW6_9PEZI</name>
<feature type="compositionally biased region" description="Basic and acidic residues" evidence="1">
    <location>
        <begin position="764"/>
        <end position="780"/>
    </location>
</feature>
<feature type="compositionally biased region" description="Basic and acidic residues" evidence="1">
    <location>
        <begin position="1278"/>
        <end position="1290"/>
    </location>
</feature>